<dbReference type="PANTHER" id="PTHR30469">
    <property type="entry name" value="MULTIDRUG RESISTANCE PROTEIN MDTA"/>
    <property type="match status" value="1"/>
</dbReference>
<evidence type="ECO:0000313" key="6">
    <source>
        <dbReference type="Proteomes" id="UP000838100"/>
    </source>
</evidence>
<dbReference type="InterPro" id="IPR006143">
    <property type="entry name" value="RND_pump_MFP"/>
</dbReference>
<accession>A0ABN8EKY4</accession>
<comment type="similarity">
    <text evidence="1">Belongs to the membrane fusion protein (MFP) (TC 8.A.1) family.</text>
</comment>
<dbReference type="SUPFAM" id="SSF111369">
    <property type="entry name" value="HlyD-like secretion proteins"/>
    <property type="match status" value="1"/>
</dbReference>
<dbReference type="RefSeq" id="WP_237445726.1">
    <property type="nucleotide sequence ID" value="NZ_CAKLPX010000004.1"/>
</dbReference>
<dbReference type="Gene3D" id="2.40.50.100">
    <property type="match status" value="1"/>
</dbReference>
<dbReference type="InterPro" id="IPR058624">
    <property type="entry name" value="MdtA-like_HH"/>
</dbReference>
<dbReference type="Pfam" id="PF25954">
    <property type="entry name" value="Beta-barrel_RND_2"/>
    <property type="match status" value="1"/>
</dbReference>
<feature type="domain" description="Multidrug resistance protein MdtA-like barrel-sandwich hybrid" evidence="3">
    <location>
        <begin position="71"/>
        <end position="191"/>
    </location>
</feature>
<evidence type="ECO:0000259" key="3">
    <source>
        <dbReference type="Pfam" id="PF25917"/>
    </source>
</evidence>
<keyword evidence="6" id="KW-1185">Reference proteome</keyword>
<dbReference type="Proteomes" id="UP000838100">
    <property type="component" value="Unassembled WGS sequence"/>
</dbReference>
<evidence type="ECO:0000256" key="1">
    <source>
        <dbReference type="ARBA" id="ARBA00009477"/>
    </source>
</evidence>
<proteinExistence type="inferred from homology"/>
<dbReference type="InterPro" id="IPR058792">
    <property type="entry name" value="Beta-barrel_RND_2"/>
</dbReference>
<sequence length="374" mass="40568">MSRKMSIFTAAFVALVVVLIFGFQHVKQGIIADKLADYSPPPVSVTTVSASTDVWVKELQAVGAIVASQGVNVTPQVSGQLLSINFSSGEKVEQGQLLIQLDDSLTQAELESSKASLQLSEVDYKRKKELRKTNNISQSDLDRATAKLAHDKASIKGIETTIDYMAIKAPFSGVVGIRMVNLGDYLTPGQAIISLQNLDVLFVDFTTPATNLPLLKMGEEVKVYSDAFKGSEFSAKIIAIDNIVDQESRNISVRALLDNSGGDFLPGMYVTVKVETEQKNEIIPLPNVAVSYSLYGDSVFTLTKTDEKNATGEFYIYIAERKTIDVVMFKADRAGVSGDIQPGDIVVTSNQQQLKNKARVIVNNDASKQSSAGE</sequence>
<dbReference type="NCBIfam" id="TIGR01730">
    <property type="entry name" value="RND_mfp"/>
    <property type="match status" value="1"/>
</dbReference>
<gene>
    <name evidence="5" type="primary">mdtE_2</name>
    <name evidence="5" type="ORF">SIN8267_03183</name>
</gene>
<evidence type="ECO:0000313" key="5">
    <source>
        <dbReference type="EMBL" id="CAH0993044.1"/>
    </source>
</evidence>
<feature type="domain" description="CusB-like beta-barrel" evidence="4">
    <location>
        <begin position="205"/>
        <end position="277"/>
    </location>
</feature>
<comment type="caution">
    <text evidence="5">The sequence shown here is derived from an EMBL/GenBank/DDBJ whole genome shotgun (WGS) entry which is preliminary data.</text>
</comment>
<name>A0ABN8EKY4_9GAMM</name>
<dbReference type="EMBL" id="CAKLPX010000004">
    <property type="protein sequence ID" value="CAH0993044.1"/>
    <property type="molecule type" value="Genomic_DNA"/>
</dbReference>
<dbReference type="Gene3D" id="2.40.30.170">
    <property type="match status" value="1"/>
</dbReference>
<evidence type="ECO:0000259" key="4">
    <source>
        <dbReference type="Pfam" id="PF25954"/>
    </source>
</evidence>
<dbReference type="Gene3D" id="2.40.420.20">
    <property type="match status" value="1"/>
</dbReference>
<dbReference type="Gene3D" id="1.10.287.470">
    <property type="entry name" value="Helix hairpin bin"/>
    <property type="match status" value="1"/>
</dbReference>
<feature type="domain" description="Multidrug resistance protein MdtA-like alpha-helical hairpin" evidence="2">
    <location>
        <begin position="106"/>
        <end position="163"/>
    </location>
</feature>
<protein>
    <submittedName>
        <fullName evidence="5">Multidrug resistance protein MdtE</fullName>
    </submittedName>
</protein>
<dbReference type="PANTHER" id="PTHR30469:SF11">
    <property type="entry name" value="BLL4320 PROTEIN"/>
    <property type="match status" value="1"/>
</dbReference>
<dbReference type="Pfam" id="PF25876">
    <property type="entry name" value="HH_MFP_RND"/>
    <property type="match status" value="1"/>
</dbReference>
<evidence type="ECO:0000259" key="2">
    <source>
        <dbReference type="Pfam" id="PF25876"/>
    </source>
</evidence>
<organism evidence="5 6">
    <name type="scientific">Sinobacterium norvegicum</name>
    <dbReference type="NCBI Taxonomy" id="1641715"/>
    <lineage>
        <taxon>Bacteria</taxon>
        <taxon>Pseudomonadati</taxon>
        <taxon>Pseudomonadota</taxon>
        <taxon>Gammaproteobacteria</taxon>
        <taxon>Cellvibrionales</taxon>
        <taxon>Spongiibacteraceae</taxon>
        <taxon>Sinobacterium</taxon>
    </lineage>
</organism>
<dbReference type="Pfam" id="PF25917">
    <property type="entry name" value="BSH_RND"/>
    <property type="match status" value="1"/>
</dbReference>
<dbReference type="InterPro" id="IPR058625">
    <property type="entry name" value="MdtA-like_BSH"/>
</dbReference>
<reference evidence="5" key="1">
    <citation type="submission" date="2021-12" db="EMBL/GenBank/DDBJ databases">
        <authorList>
            <person name="Rodrigo-Torres L."/>
            <person name="Arahal R. D."/>
            <person name="Lucena T."/>
        </authorList>
    </citation>
    <scope>NUCLEOTIDE SEQUENCE</scope>
    <source>
        <strain evidence="5">CECT 8267</strain>
    </source>
</reference>